<dbReference type="AlphaFoldDB" id="A0A9W7A2L9"/>
<evidence type="ECO:0000259" key="2">
    <source>
        <dbReference type="PROSITE" id="PS51823"/>
    </source>
</evidence>
<sequence length="1263" mass="139332">MRSCRGRRKTLGLSNTSMAASSQISTLSRFQLECALLCTHQNLTNLNNSSLPTSPTLGSPNPSFNPYDTNIDGSIDGESEYPTPPVLHSRNSGGESSIYSPQPLITMVPEALARQRSTDESSNLPFGNTLMLDWNVRYQNAMLSGNWSEVNNVTKEFSFVARKYASILVEEKGLPISQRTFTPLSAAGGLAGGEKYLIHGVLFKFAIDFVGIYDGDEGAAKAAGHELKGMDGLAGACGARDPQKYYSTPQHRRGAFGGSSMSAKVKANDSDSDADDSDGEFAESIDPARLHFPLQCCVDYRGFRLVASSLLPIEGASTLVYGICDPTNFGREEIKNGDKDLGVKLAMARVAAQMNLKPHLVGPAPYTTSIHHCVDLEVHRSQKDTKVYCLDFARVMPPEWAGQGGEKGRHLKCLLRREFVEKWKFPLSSDSLSKFTVSTSRQQEFEEVAEATNWLRTTLVPHFALKISQLYKKGEVGENSYKDGVETIHSVIEKMHRCGINLRLLGSIRVALLSSRGNNKLATVILAEMVARVAKDDLNELFRKTTSKHKLPGVVKFEVAAVKYLNKLFGTGSSLSESFWGGVLPFRLGNKFGSWYVESESEAIEMGTWRTKNLGKALPFVYKRVCQMTGIKIDPETSADLKLSANFQGKKIFENVDVLEIEPRERLPAVVSFSEAMELVEKAKSGESVRLWKMAGASLLRTVQRTPNSPSALSHLSSVLCQIAKETSIDPDLQSILLGKAGRRALESLTCGEDAWKCKERCENVKEIGVMEEGPSGRKTSVLSPEQQMYDEYDLSPTSPQMSRENSKPCGVVNNHSPSTNSIMSQIEHYTVPNKNSYEDEYKAVQYDDFYDGEYEGPYGEDWGASETNHATIIARLDLDDFVVLHRDLNVYTVDEYDIKKVNFDGASSYDREGTALALNTVGKCLHLLSELNEDRELEFLDMAIAWFSAGARLAGFQDDGGEEKEKKKTGAIRRSSHHLSITSRVGDGLESALCHASCLLRRSSVRSDPRFRRQDIDAALNLASGVKSFLNVQAHSNSSEVMSKLNNRTNDTLKKCEECRDDLINIEISFEGRKSLPDSLSSDPVVLIGSGSTSTSTYMTYFYSSGLIKTFKHESHMFIASKSITLEEEILRGGCMENVGVSCLITSDNSCLFIDNVSLDIIGTVKLDYEITSDIDICSKCLSPPEAAGGYFGALEFCVVVEWREEEDVEGIMILGHLNVAAEKGHVLVLGADVGGEAEIVKLGEEWGKEWSRCKFRVAFRL</sequence>
<dbReference type="Pfam" id="PF13236">
    <property type="entry name" value="CLU"/>
    <property type="match status" value="2"/>
</dbReference>
<feature type="compositionally biased region" description="Acidic residues" evidence="1">
    <location>
        <begin position="270"/>
        <end position="280"/>
    </location>
</feature>
<dbReference type="EMBL" id="BLQM01000077">
    <property type="protein sequence ID" value="GMH60235.1"/>
    <property type="molecule type" value="Genomic_DNA"/>
</dbReference>
<dbReference type="PANTHER" id="PTHR12601">
    <property type="entry name" value="EUKARYOTIC TRANSLATION INITIATION FACTOR 3 SUBUNIT EIF-3"/>
    <property type="match status" value="1"/>
</dbReference>
<dbReference type="PANTHER" id="PTHR12601:SF6">
    <property type="entry name" value="CLUSTERED MITOCHONDRIA PROTEIN HOMOLOG"/>
    <property type="match status" value="1"/>
</dbReference>
<evidence type="ECO:0000313" key="4">
    <source>
        <dbReference type="Proteomes" id="UP001162640"/>
    </source>
</evidence>
<evidence type="ECO:0000256" key="1">
    <source>
        <dbReference type="SAM" id="MobiDB-lite"/>
    </source>
</evidence>
<name>A0A9W7A2L9_9STRA</name>
<evidence type="ECO:0000313" key="3">
    <source>
        <dbReference type="EMBL" id="GMH60235.1"/>
    </source>
</evidence>
<dbReference type="PROSITE" id="PS51823">
    <property type="entry name" value="CLU"/>
    <property type="match status" value="1"/>
</dbReference>
<reference evidence="4" key="1">
    <citation type="journal article" date="2023" name="Commun. Biol.">
        <title>Genome analysis of Parmales, the sister group of diatoms, reveals the evolutionary specialization of diatoms from phago-mixotrophs to photoautotrophs.</title>
        <authorList>
            <person name="Ban H."/>
            <person name="Sato S."/>
            <person name="Yoshikawa S."/>
            <person name="Yamada K."/>
            <person name="Nakamura Y."/>
            <person name="Ichinomiya M."/>
            <person name="Sato N."/>
            <person name="Blanc-Mathieu R."/>
            <person name="Endo H."/>
            <person name="Kuwata A."/>
            <person name="Ogata H."/>
        </authorList>
    </citation>
    <scope>NUCLEOTIDE SEQUENCE [LARGE SCALE GENOMIC DNA]</scope>
</reference>
<gene>
    <name evidence="3" type="ORF">TL16_g03005</name>
</gene>
<dbReference type="GO" id="GO:0005737">
    <property type="term" value="C:cytoplasm"/>
    <property type="evidence" value="ECO:0007669"/>
    <property type="project" value="TreeGrafter"/>
</dbReference>
<proteinExistence type="predicted"/>
<dbReference type="InterPro" id="IPR027523">
    <property type="entry name" value="CLU_prot"/>
</dbReference>
<organism evidence="3 4">
    <name type="scientific">Triparma laevis f. inornata</name>
    <dbReference type="NCBI Taxonomy" id="1714386"/>
    <lineage>
        <taxon>Eukaryota</taxon>
        <taxon>Sar</taxon>
        <taxon>Stramenopiles</taxon>
        <taxon>Ochrophyta</taxon>
        <taxon>Bolidophyceae</taxon>
        <taxon>Parmales</taxon>
        <taxon>Triparmaceae</taxon>
        <taxon>Triparma</taxon>
    </lineage>
</organism>
<feature type="domain" description="Clu" evidence="2">
    <location>
        <begin position="82"/>
        <end position="403"/>
    </location>
</feature>
<dbReference type="Proteomes" id="UP001162640">
    <property type="component" value="Unassembled WGS sequence"/>
</dbReference>
<dbReference type="GO" id="GO:0003729">
    <property type="term" value="F:mRNA binding"/>
    <property type="evidence" value="ECO:0007669"/>
    <property type="project" value="TreeGrafter"/>
</dbReference>
<feature type="region of interest" description="Disordered" evidence="1">
    <location>
        <begin position="248"/>
        <end position="280"/>
    </location>
</feature>
<dbReference type="Pfam" id="PF12807">
    <property type="entry name" value="eIF3_p135"/>
    <property type="match status" value="1"/>
</dbReference>
<dbReference type="InterPro" id="IPR033646">
    <property type="entry name" value="CLU-central"/>
</dbReference>
<comment type="caution">
    <text evidence="3">The sequence shown here is derived from an EMBL/GenBank/DDBJ whole genome shotgun (WGS) entry which is preliminary data.</text>
</comment>
<dbReference type="GO" id="GO:0048312">
    <property type="term" value="P:intracellular distribution of mitochondria"/>
    <property type="evidence" value="ECO:0007669"/>
    <property type="project" value="TreeGrafter"/>
</dbReference>
<protein>
    <recommendedName>
        <fullName evidence="2">Clu domain-containing protein</fullName>
    </recommendedName>
</protein>
<accession>A0A9W7A2L9</accession>
<dbReference type="InterPro" id="IPR025697">
    <property type="entry name" value="CLU_dom"/>
</dbReference>